<keyword evidence="2" id="KW-1185">Reference proteome</keyword>
<evidence type="ECO:0008006" key="3">
    <source>
        <dbReference type="Google" id="ProtNLM"/>
    </source>
</evidence>
<gene>
    <name evidence="1" type="ORF">BSTOLATCC_MIC14525</name>
</gene>
<reference evidence="1" key="1">
    <citation type="submission" date="2021-09" db="EMBL/GenBank/DDBJ databases">
        <authorList>
            <consortium name="AG Swart"/>
            <person name="Singh M."/>
            <person name="Singh A."/>
            <person name="Seah K."/>
            <person name="Emmerich C."/>
        </authorList>
    </citation>
    <scope>NUCLEOTIDE SEQUENCE</scope>
    <source>
        <strain evidence="1">ATCC30299</strain>
    </source>
</reference>
<evidence type="ECO:0000313" key="1">
    <source>
        <dbReference type="EMBL" id="CAG9315776.1"/>
    </source>
</evidence>
<sequence>MTSIKVENLRRDPLYTAQQYPNFMKRKSLLRKTWNKPRSLNCSFDINSAPYPSQSETPQQLIIESNGRVIKKPNLLLDYLWEQSSAYDDSIDRQSKFMNLLPPDAMMTNGSYHQSAFPRSPLSGDWIDRNSNRRYKCLSPIKTKVRSKKITSGEDIKGKRYSNLQLFLNQEEAKVVCNKCGNSKCQCKVIDEVCEKNSEFLTKRMKKFEELRKEIKTSIVLYNVQAPIKEEERAQTVSLKKKIDNYAKTRHLFETVKIPRYEEGTVFGTTLTLHKKNKSEST</sequence>
<dbReference type="AlphaFoldDB" id="A0AAU9J1Z3"/>
<dbReference type="EMBL" id="CAJZBQ010000014">
    <property type="protein sequence ID" value="CAG9315776.1"/>
    <property type="molecule type" value="Genomic_DNA"/>
</dbReference>
<dbReference type="Proteomes" id="UP001162131">
    <property type="component" value="Unassembled WGS sequence"/>
</dbReference>
<evidence type="ECO:0000313" key="2">
    <source>
        <dbReference type="Proteomes" id="UP001162131"/>
    </source>
</evidence>
<accession>A0AAU9J1Z3</accession>
<proteinExistence type="predicted"/>
<name>A0AAU9J1Z3_9CILI</name>
<comment type="caution">
    <text evidence="1">The sequence shown here is derived from an EMBL/GenBank/DDBJ whole genome shotgun (WGS) entry which is preliminary data.</text>
</comment>
<organism evidence="1 2">
    <name type="scientific">Blepharisma stoltei</name>
    <dbReference type="NCBI Taxonomy" id="1481888"/>
    <lineage>
        <taxon>Eukaryota</taxon>
        <taxon>Sar</taxon>
        <taxon>Alveolata</taxon>
        <taxon>Ciliophora</taxon>
        <taxon>Postciliodesmatophora</taxon>
        <taxon>Heterotrichea</taxon>
        <taxon>Heterotrichida</taxon>
        <taxon>Blepharismidae</taxon>
        <taxon>Blepharisma</taxon>
    </lineage>
</organism>
<protein>
    <recommendedName>
        <fullName evidence="3">Enkurin domain-containing protein</fullName>
    </recommendedName>
</protein>